<comment type="caution">
    <text evidence="1">The sequence shown here is derived from an EMBL/GenBank/DDBJ whole genome shotgun (WGS) entry which is preliminary data.</text>
</comment>
<dbReference type="InterPro" id="IPR014127">
    <property type="entry name" value="CHP02757"/>
</dbReference>
<dbReference type="EMBL" id="BLAX01000001">
    <property type="protein sequence ID" value="GET32337.1"/>
    <property type="molecule type" value="Genomic_DNA"/>
</dbReference>
<proteinExistence type="predicted"/>
<reference evidence="1 2" key="1">
    <citation type="submission" date="2019-10" db="EMBL/GenBank/DDBJ databases">
        <title>Prolixibacter strains distinguished by the presence of nitrate reductase genes were adept at nitrate-dependent anaerobic corrosion of metallic iron and carbon steel.</title>
        <authorList>
            <person name="Iino T."/>
            <person name="Shono N."/>
            <person name="Ito K."/>
            <person name="Nakamura R."/>
            <person name="Sueoka K."/>
            <person name="Harayama S."/>
            <person name="Ohkuma M."/>
        </authorList>
    </citation>
    <scope>NUCLEOTIDE SEQUENCE [LARGE SCALE GENOMIC DNA]</scope>
    <source>
        <strain evidence="1 2">JCM 13498</strain>
    </source>
</reference>
<dbReference type="Pfam" id="PF09674">
    <property type="entry name" value="DUF2400"/>
    <property type="match status" value="1"/>
</dbReference>
<name>A0A5M4AY16_9BACT</name>
<dbReference type="Proteomes" id="UP000391834">
    <property type="component" value="Unassembled WGS sequence"/>
</dbReference>
<evidence type="ECO:0000313" key="1">
    <source>
        <dbReference type="EMBL" id="GET32337.1"/>
    </source>
</evidence>
<gene>
    <name evidence="1" type="ORF">PbJCM13498_12000</name>
</gene>
<sequence length="255" mass="29995">MTDQELKSFLDEKYLLYNQPRFIETDPISIPRLFSRKEDIEIAGFLAATIAWGQRPTIIRNAHRLMDWMGYRPFEFVTQGDVEKFDRFGDFVHRTFNGIDCRYFLLALREIYRNEDGLEALFTEGFQHSGSMMEGIFRFREKFLSYQPEIRTQKHVANPMKGSSAKRINMFLRWMVRDNQTGVDFGLWKDIPASALMMPLDVHSGNVARKLGLLKRKQNDWKAVDELTSRLRDFDSEDPVKYDFALFGLGVFEKF</sequence>
<dbReference type="OrthoDB" id="9773332at2"/>
<dbReference type="NCBIfam" id="TIGR02757">
    <property type="entry name" value="TIGR02757 family protein"/>
    <property type="match status" value="1"/>
</dbReference>
<keyword evidence="2" id="KW-1185">Reference proteome</keyword>
<organism evidence="1 2">
    <name type="scientific">Prolixibacter bellariivorans</name>
    <dbReference type="NCBI Taxonomy" id="314319"/>
    <lineage>
        <taxon>Bacteria</taxon>
        <taxon>Pseudomonadati</taxon>
        <taxon>Bacteroidota</taxon>
        <taxon>Bacteroidia</taxon>
        <taxon>Marinilabiliales</taxon>
        <taxon>Prolixibacteraceae</taxon>
        <taxon>Prolixibacter</taxon>
    </lineage>
</organism>
<dbReference type="RefSeq" id="WP_027585832.1">
    <property type="nucleotide sequence ID" value="NZ_BLAX01000001.1"/>
</dbReference>
<accession>A0A5M4AY16</accession>
<dbReference type="AlphaFoldDB" id="A0A5M4AY16"/>
<protein>
    <submittedName>
        <fullName evidence="1">TIGR02757 family protein</fullName>
    </submittedName>
</protein>
<evidence type="ECO:0000313" key="2">
    <source>
        <dbReference type="Proteomes" id="UP000391834"/>
    </source>
</evidence>